<evidence type="ECO:0000313" key="3">
    <source>
        <dbReference type="Proteomes" id="UP000078240"/>
    </source>
</evidence>
<evidence type="ECO:0000256" key="1">
    <source>
        <dbReference type="SAM" id="MobiDB-lite"/>
    </source>
</evidence>
<evidence type="ECO:0000313" key="2">
    <source>
        <dbReference type="EMBL" id="OAQ82003.1"/>
    </source>
</evidence>
<dbReference type="AlphaFoldDB" id="A0A179GXH7"/>
<gene>
    <name evidence="2" type="ORF">VFPBJ_04587</name>
</gene>
<sequence length="92" mass="10028">MQRGGEGPSCVRPLAVEAAERRSTGPSHASRGRVSGPLRGPQDLHRFTQQWGLDSTRPRLGWLGFACTSHVTQPLRPTRSSSFIVAYTDGLI</sequence>
<name>A0A179GXH7_PURLI</name>
<comment type="caution">
    <text evidence="2">The sequence shown here is derived from an EMBL/GenBank/DDBJ whole genome shotgun (WGS) entry which is preliminary data.</text>
</comment>
<organism evidence="2 3">
    <name type="scientific">Purpureocillium lilacinum</name>
    <name type="common">Paecilomyces lilacinus</name>
    <dbReference type="NCBI Taxonomy" id="33203"/>
    <lineage>
        <taxon>Eukaryota</taxon>
        <taxon>Fungi</taxon>
        <taxon>Dikarya</taxon>
        <taxon>Ascomycota</taxon>
        <taxon>Pezizomycotina</taxon>
        <taxon>Sordariomycetes</taxon>
        <taxon>Hypocreomycetidae</taxon>
        <taxon>Hypocreales</taxon>
        <taxon>Ophiocordycipitaceae</taxon>
        <taxon>Purpureocillium</taxon>
    </lineage>
</organism>
<dbReference type="Proteomes" id="UP000078240">
    <property type="component" value="Unassembled WGS sequence"/>
</dbReference>
<accession>A0A179GXH7</accession>
<protein>
    <submittedName>
        <fullName evidence="2">Uncharacterized protein</fullName>
    </submittedName>
</protein>
<reference evidence="2 3" key="1">
    <citation type="submission" date="2016-01" db="EMBL/GenBank/DDBJ databases">
        <title>Biosynthesis of antibiotic leucinostatins and their inhibition on Phytophthora in bio-control Purpureocillium lilacinum.</title>
        <authorList>
            <person name="Wang G."/>
            <person name="Liu Z."/>
            <person name="Lin R."/>
            <person name="Li E."/>
            <person name="Mao Z."/>
            <person name="Ling J."/>
            <person name="Yin W."/>
            <person name="Xie B."/>
        </authorList>
    </citation>
    <scope>NUCLEOTIDE SEQUENCE [LARGE SCALE GENOMIC DNA]</scope>
    <source>
        <strain evidence="2">PLBJ-1</strain>
    </source>
</reference>
<dbReference type="EMBL" id="LSBH01000003">
    <property type="protein sequence ID" value="OAQ82003.1"/>
    <property type="molecule type" value="Genomic_DNA"/>
</dbReference>
<proteinExistence type="predicted"/>
<feature type="region of interest" description="Disordered" evidence="1">
    <location>
        <begin position="1"/>
        <end position="43"/>
    </location>
</feature>